<sequence>MKNLSLTVLDGNLTADPQLKKTPNGKSVAQFTLAVNHFTRSENEDGDVSYFDIETWDKSAEACSEYLKKGRKVTVVGYLKQDRWKNQEGQSRSKVKIIADDVRFDGFDKREKEAA</sequence>
<evidence type="ECO:0000313" key="5">
    <source>
        <dbReference type="EMBL" id="PJZ74936.1"/>
    </source>
</evidence>
<dbReference type="Proteomes" id="UP000231990">
    <property type="component" value="Unassembled WGS sequence"/>
</dbReference>
<proteinExistence type="inferred from homology"/>
<dbReference type="PIRSF" id="PIRSF002070">
    <property type="entry name" value="SSB"/>
    <property type="match status" value="1"/>
</dbReference>
<dbReference type="SUPFAM" id="SSF50249">
    <property type="entry name" value="Nucleic acid-binding proteins"/>
    <property type="match status" value="1"/>
</dbReference>
<comment type="caution">
    <text evidence="5">The sequence shown here is derived from an EMBL/GenBank/DDBJ whole genome shotgun (WGS) entry which is preliminary data.</text>
</comment>
<comment type="caution">
    <text evidence="2">Lacks conserved residue(s) required for the propagation of feature annotation.</text>
</comment>
<dbReference type="GO" id="GO:0006260">
    <property type="term" value="P:DNA replication"/>
    <property type="evidence" value="ECO:0007669"/>
    <property type="project" value="InterPro"/>
</dbReference>
<dbReference type="PROSITE" id="PS50935">
    <property type="entry name" value="SSB"/>
    <property type="match status" value="1"/>
</dbReference>
<evidence type="ECO:0000313" key="4">
    <source>
        <dbReference type="EMBL" id="PJZ71402.1"/>
    </source>
</evidence>
<dbReference type="CDD" id="cd04496">
    <property type="entry name" value="SSB_OBF"/>
    <property type="match status" value="1"/>
</dbReference>
<reference evidence="6 7" key="1">
    <citation type="submission" date="2017-07" db="EMBL/GenBank/DDBJ databases">
        <title>Leptospira spp. isolated from tropical soils.</title>
        <authorList>
            <person name="Thibeaux R."/>
            <person name="Iraola G."/>
            <person name="Ferres I."/>
            <person name="Bierque E."/>
            <person name="Girault D."/>
            <person name="Soupe-Gilbert M.-E."/>
            <person name="Picardeau M."/>
            <person name="Goarant C."/>
        </authorList>
    </citation>
    <scope>NUCLEOTIDE SEQUENCE [LARGE SCALE GENOMIC DNA]</scope>
    <source>
        <strain evidence="5 7">FH1-B-B1</strain>
        <strain evidence="4 6">FH1-B-C1</strain>
    </source>
</reference>
<dbReference type="OrthoDB" id="9809878at2"/>
<evidence type="ECO:0000256" key="2">
    <source>
        <dbReference type="HAMAP-Rule" id="MF_00984"/>
    </source>
</evidence>
<dbReference type="PANTHER" id="PTHR10302:SF27">
    <property type="entry name" value="SINGLE-STRANDED DNA-BINDING PROTEIN"/>
    <property type="match status" value="1"/>
</dbReference>
<dbReference type="Proteomes" id="UP000231962">
    <property type="component" value="Unassembled WGS sequence"/>
</dbReference>
<dbReference type="GO" id="GO:0009295">
    <property type="term" value="C:nucleoid"/>
    <property type="evidence" value="ECO:0007669"/>
    <property type="project" value="TreeGrafter"/>
</dbReference>
<dbReference type="EMBL" id="NPDZ01000001">
    <property type="protein sequence ID" value="PJZ74936.1"/>
    <property type="molecule type" value="Genomic_DNA"/>
</dbReference>
<dbReference type="InterPro" id="IPR000424">
    <property type="entry name" value="Primosome_PriB/ssb"/>
</dbReference>
<keyword evidence="1 2" id="KW-0238">DNA-binding</keyword>
<name>A0A2M9ZS89_9LEPT</name>
<evidence type="ECO:0000256" key="3">
    <source>
        <dbReference type="PIRNR" id="PIRNR002070"/>
    </source>
</evidence>
<evidence type="ECO:0000256" key="1">
    <source>
        <dbReference type="ARBA" id="ARBA00023125"/>
    </source>
</evidence>
<comment type="subunit">
    <text evidence="2">Homotetramer.</text>
</comment>
<dbReference type="InterPro" id="IPR011344">
    <property type="entry name" value="ssDNA-bd"/>
</dbReference>
<dbReference type="PANTHER" id="PTHR10302">
    <property type="entry name" value="SINGLE-STRANDED DNA-BINDING PROTEIN"/>
    <property type="match status" value="1"/>
</dbReference>
<dbReference type="AlphaFoldDB" id="A0A2M9ZS89"/>
<accession>A0A2M9ZS89</accession>
<dbReference type="NCBIfam" id="TIGR00621">
    <property type="entry name" value="ssb"/>
    <property type="match status" value="1"/>
</dbReference>
<keyword evidence="6" id="KW-1185">Reference proteome</keyword>
<gene>
    <name evidence="4" type="ORF">CH360_02575</name>
    <name evidence="5" type="ORF">CH373_02575</name>
</gene>
<dbReference type="InterPro" id="IPR012340">
    <property type="entry name" value="NA-bd_OB-fold"/>
</dbReference>
<evidence type="ECO:0000313" key="6">
    <source>
        <dbReference type="Proteomes" id="UP000231962"/>
    </source>
</evidence>
<protein>
    <recommendedName>
        <fullName evidence="2 3">Single-stranded DNA-binding protein</fullName>
        <shortName evidence="2">SSB</shortName>
    </recommendedName>
</protein>
<dbReference type="GO" id="GO:0003697">
    <property type="term" value="F:single-stranded DNA binding"/>
    <property type="evidence" value="ECO:0007669"/>
    <property type="project" value="UniProtKB-UniRule"/>
</dbReference>
<dbReference type="Gene3D" id="2.40.50.140">
    <property type="entry name" value="Nucleic acid-binding proteins"/>
    <property type="match status" value="1"/>
</dbReference>
<dbReference type="HAMAP" id="MF_00984">
    <property type="entry name" value="SSB"/>
    <property type="match status" value="1"/>
</dbReference>
<dbReference type="RefSeq" id="WP_100712372.1">
    <property type="nucleotide sequence ID" value="NZ_NPDY01000001.1"/>
</dbReference>
<dbReference type="EMBL" id="NPDY01000001">
    <property type="protein sequence ID" value="PJZ71402.1"/>
    <property type="molecule type" value="Genomic_DNA"/>
</dbReference>
<dbReference type="Pfam" id="PF00436">
    <property type="entry name" value="SSB"/>
    <property type="match status" value="1"/>
</dbReference>
<organism evidence="5 7">
    <name type="scientific">Leptospira perolatii</name>
    <dbReference type="NCBI Taxonomy" id="2023191"/>
    <lineage>
        <taxon>Bacteria</taxon>
        <taxon>Pseudomonadati</taxon>
        <taxon>Spirochaetota</taxon>
        <taxon>Spirochaetia</taxon>
        <taxon>Leptospirales</taxon>
        <taxon>Leptospiraceae</taxon>
        <taxon>Leptospira</taxon>
    </lineage>
</organism>
<evidence type="ECO:0000313" key="7">
    <source>
        <dbReference type="Proteomes" id="UP000231990"/>
    </source>
</evidence>